<dbReference type="EMBL" id="GBHO01043455">
    <property type="protein sequence ID" value="JAG00149.1"/>
    <property type="molecule type" value="Transcribed_RNA"/>
</dbReference>
<feature type="binding site" evidence="1">
    <location>
        <position position="79"/>
    </location>
    <ligand>
        <name>Zn(2+)</name>
        <dbReference type="ChEBI" id="CHEBI:29105"/>
    </ligand>
</feature>
<keyword evidence="1" id="KW-0862">Zinc</keyword>
<dbReference type="SMART" id="SM01388">
    <property type="entry name" value="Mob1_phocein"/>
    <property type="match status" value="1"/>
</dbReference>
<dbReference type="InterPro" id="IPR005301">
    <property type="entry name" value="MOB_kinase_act_fam"/>
</dbReference>
<evidence type="ECO:0000256" key="1">
    <source>
        <dbReference type="PIRSR" id="PIRSR605301-1"/>
    </source>
</evidence>
<gene>
    <name evidence="2" type="primary">MOB3A_2</name>
    <name evidence="2" type="ORF">CM83_6137</name>
</gene>
<name>A0A0A9VWZ0_LYGHE</name>
<dbReference type="SUPFAM" id="SSF101152">
    <property type="entry name" value="Mob1/phocein"/>
    <property type="match status" value="1"/>
</dbReference>
<keyword evidence="2" id="KW-0418">Kinase</keyword>
<sequence>MTAGGYKYLWQDNHKYVTPTSLPAAQYVENLMDWAEMQINDETLFPIQPGMTFQRDFRKRVSIIFRRFFRVYAHIYHHHIQHIQNLGAEAHLNSCFKHFIYFVLEFQLMEIKE</sequence>
<feature type="binding site" evidence="1">
    <location>
        <position position="74"/>
    </location>
    <ligand>
        <name>Zn(2+)</name>
        <dbReference type="ChEBI" id="CHEBI:29105"/>
    </ligand>
</feature>
<reference evidence="2" key="1">
    <citation type="journal article" date="2014" name="PLoS ONE">
        <title>Transcriptome-Based Identification of ABC Transporters in the Western Tarnished Plant Bug Lygus hesperus.</title>
        <authorList>
            <person name="Hull J.J."/>
            <person name="Chaney K."/>
            <person name="Geib S.M."/>
            <person name="Fabrick J.A."/>
            <person name="Brent C.S."/>
            <person name="Walsh D."/>
            <person name="Lavine L.C."/>
        </authorList>
    </citation>
    <scope>NUCLEOTIDE SEQUENCE</scope>
</reference>
<keyword evidence="1" id="KW-0479">Metal-binding</keyword>
<dbReference type="GO" id="GO:0016301">
    <property type="term" value="F:kinase activity"/>
    <property type="evidence" value="ECO:0007669"/>
    <property type="project" value="UniProtKB-KW"/>
</dbReference>
<keyword evidence="2" id="KW-0808">Transferase</keyword>
<dbReference type="InterPro" id="IPR036703">
    <property type="entry name" value="MOB_kinase_act_sf"/>
</dbReference>
<evidence type="ECO:0000313" key="2">
    <source>
        <dbReference type="EMBL" id="JAG00149.1"/>
    </source>
</evidence>
<dbReference type="Pfam" id="PF03637">
    <property type="entry name" value="Mob1_phocein"/>
    <property type="match status" value="1"/>
</dbReference>
<protein>
    <submittedName>
        <fullName evidence="2">MOB kinase activator 3A</fullName>
    </submittedName>
</protein>
<dbReference type="PANTHER" id="PTHR22599">
    <property type="entry name" value="MPS ONE BINDER KINASE ACTIVATOR-LIKE MOB"/>
    <property type="match status" value="1"/>
</dbReference>
<proteinExistence type="predicted"/>
<reference evidence="2" key="2">
    <citation type="submission" date="2014-07" db="EMBL/GenBank/DDBJ databases">
        <authorList>
            <person name="Hull J."/>
        </authorList>
    </citation>
    <scope>NUCLEOTIDE SEQUENCE</scope>
</reference>
<accession>A0A0A9VWZ0</accession>
<dbReference type="AlphaFoldDB" id="A0A0A9VWZ0"/>
<organism evidence="2">
    <name type="scientific">Lygus hesperus</name>
    <name type="common">Western plant bug</name>
    <dbReference type="NCBI Taxonomy" id="30085"/>
    <lineage>
        <taxon>Eukaryota</taxon>
        <taxon>Metazoa</taxon>
        <taxon>Ecdysozoa</taxon>
        <taxon>Arthropoda</taxon>
        <taxon>Hexapoda</taxon>
        <taxon>Insecta</taxon>
        <taxon>Pterygota</taxon>
        <taxon>Neoptera</taxon>
        <taxon>Paraneoptera</taxon>
        <taxon>Hemiptera</taxon>
        <taxon>Heteroptera</taxon>
        <taxon>Panheteroptera</taxon>
        <taxon>Cimicomorpha</taxon>
        <taxon>Miridae</taxon>
        <taxon>Mirini</taxon>
        <taxon>Lygus</taxon>
    </lineage>
</organism>
<dbReference type="Gene3D" id="1.20.140.30">
    <property type="entry name" value="MOB kinase activator"/>
    <property type="match status" value="1"/>
</dbReference>